<dbReference type="EMBL" id="AEVI01000073">
    <property type="protein sequence ID" value="EFX95507.1"/>
    <property type="molecule type" value="Genomic_DNA"/>
</dbReference>
<reference evidence="2 3" key="1">
    <citation type="submission" date="2011-01" db="EMBL/GenBank/DDBJ databases">
        <authorList>
            <person name="Muzny D."/>
            <person name="Qin X."/>
            <person name="Buhay C."/>
            <person name="Dugan-Rocha S."/>
            <person name="Ding Y."/>
            <person name="Chen G."/>
            <person name="Hawes A."/>
            <person name="Holder M."/>
            <person name="Jhangiani S."/>
            <person name="Johnson A."/>
            <person name="Khan Z."/>
            <person name="Li Z."/>
            <person name="Liu W."/>
            <person name="Liu X."/>
            <person name="Perez L."/>
            <person name="Shen H."/>
            <person name="Wang Q."/>
            <person name="Watt J."/>
            <person name="Xi L."/>
            <person name="Xin Y."/>
            <person name="Zhou J."/>
            <person name="Deng J."/>
            <person name="Jiang H."/>
            <person name="Liu Y."/>
            <person name="Qu J."/>
            <person name="Song X.-Z."/>
            <person name="Zhang L."/>
            <person name="Villasana D."/>
            <person name="Johnson A."/>
            <person name="Liu J."/>
            <person name="Liyanage D."/>
            <person name="Lorensuhewa L."/>
            <person name="Robinson T."/>
            <person name="Song A."/>
            <person name="Song B.-B."/>
            <person name="Dinh H."/>
            <person name="Thornton R."/>
            <person name="Coyle M."/>
            <person name="Francisco L."/>
            <person name="Jackson L."/>
            <person name="Javaid M."/>
            <person name="Korchina V."/>
            <person name="Kovar C."/>
            <person name="Mata R."/>
            <person name="Mathew T."/>
            <person name="Ngo R."/>
            <person name="Nguyen L."/>
            <person name="Nguyen N."/>
            <person name="Okwuonu G."/>
            <person name="Ongeri F."/>
            <person name="Pham C."/>
            <person name="Simmons D."/>
            <person name="Wilczek-Boney K."/>
            <person name="Hale W."/>
            <person name="Jakkamsetti A."/>
            <person name="Pham P."/>
            <person name="Ruth R."/>
            <person name="San Lucas F."/>
            <person name="Warren J."/>
            <person name="Zhang J."/>
            <person name="Zhao Z."/>
            <person name="Zhou C."/>
            <person name="Zhu D."/>
            <person name="Lee S."/>
            <person name="Bess C."/>
            <person name="Blankenburg K."/>
            <person name="Forbes L."/>
            <person name="Fu Q."/>
            <person name="Gubbala S."/>
            <person name="Hirani K."/>
            <person name="Jayaseelan J.C."/>
            <person name="Lara F."/>
            <person name="Munidasa M."/>
            <person name="Palculict T."/>
            <person name="Patil S."/>
            <person name="Pu L.-L."/>
            <person name="Saada N."/>
            <person name="Tang L."/>
            <person name="Weissenberger G."/>
            <person name="Zhu Y."/>
            <person name="Hemphill L."/>
            <person name="Shang Y."/>
            <person name="Youmans B."/>
            <person name="Ayvaz T."/>
            <person name="Ross M."/>
            <person name="Santibanez J."/>
            <person name="Aqrawi P."/>
            <person name="Gross S."/>
            <person name="Joshi V."/>
            <person name="Fowler G."/>
            <person name="Nazareth L."/>
            <person name="Reid J."/>
            <person name="Worley K."/>
            <person name="Petrosino J."/>
            <person name="Highlander S."/>
            <person name="Gibbs R."/>
        </authorList>
    </citation>
    <scope>NUCLEOTIDE SEQUENCE [LARGE SCALE GENOMIC DNA]</scope>
    <source>
        <strain evidence="2 3">ATCC 49124</strain>
    </source>
</reference>
<organism evidence="2 3">
    <name type="scientific">Streptococcus vestibularis ATCC 49124</name>
    <dbReference type="NCBI Taxonomy" id="889206"/>
    <lineage>
        <taxon>Bacteria</taxon>
        <taxon>Bacillati</taxon>
        <taxon>Bacillota</taxon>
        <taxon>Bacilli</taxon>
        <taxon>Lactobacillales</taxon>
        <taxon>Streptococcaceae</taxon>
        <taxon>Streptococcus</taxon>
    </lineage>
</organism>
<protein>
    <submittedName>
        <fullName evidence="2">Uncharacterized protein</fullName>
    </submittedName>
</protein>
<comment type="caution">
    <text evidence="2">The sequence shown here is derived from an EMBL/GenBank/DDBJ whole genome shotgun (WGS) entry which is preliminary data.</text>
</comment>
<dbReference type="Pfam" id="PF13687">
    <property type="entry name" value="DUF4153"/>
    <property type="match status" value="1"/>
</dbReference>
<sequence>MLTATSQMGELLSLNQANIPTYQASHIAVQDFWQLVRVSILNFAVLVGLYIFSKEDLFTHKGLRLISMLLFTFASLFALITDWKLFSIYIALYGITPRRLLSGWFVTVLFVWCIFTLIRLYKPTQTTRLAIFYATLASLLSSFIL</sequence>
<dbReference type="InterPro" id="IPR025291">
    <property type="entry name" value="DUF4153"/>
</dbReference>
<keyword evidence="3" id="KW-1185">Reference proteome</keyword>
<keyword evidence="1" id="KW-1133">Transmembrane helix</keyword>
<proteinExistence type="predicted"/>
<gene>
    <name evidence="2" type="ORF">HMPREF9425_1616</name>
</gene>
<evidence type="ECO:0000313" key="3">
    <source>
        <dbReference type="Proteomes" id="UP000003697"/>
    </source>
</evidence>
<keyword evidence="1" id="KW-0812">Transmembrane</keyword>
<feature type="transmembrane region" description="Helical" evidence="1">
    <location>
        <begin position="32"/>
        <end position="53"/>
    </location>
</feature>
<evidence type="ECO:0000256" key="1">
    <source>
        <dbReference type="SAM" id="Phobius"/>
    </source>
</evidence>
<keyword evidence="1" id="KW-0472">Membrane</keyword>
<accession>A0ABP2KGU3</accession>
<name>A0ABP2KGU3_STRVE</name>
<feature type="transmembrane region" description="Helical" evidence="1">
    <location>
        <begin position="65"/>
        <end position="95"/>
    </location>
</feature>
<evidence type="ECO:0000313" key="2">
    <source>
        <dbReference type="EMBL" id="EFX95507.1"/>
    </source>
</evidence>
<dbReference type="Proteomes" id="UP000003697">
    <property type="component" value="Unassembled WGS sequence"/>
</dbReference>
<feature type="transmembrane region" description="Helical" evidence="1">
    <location>
        <begin position="101"/>
        <end position="121"/>
    </location>
</feature>